<feature type="transmembrane region" description="Helical" evidence="2">
    <location>
        <begin position="187"/>
        <end position="207"/>
    </location>
</feature>
<dbReference type="AlphaFoldDB" id="A0A6L5Z3L5"/>
<feature type="transmembrane region" description="Helical" evidence="2">
    <location>
        <begin position="52"/>
        <end position="73"/>
    </location>
</feature>
<keyword evidence="5" id="KW-1185">Reference proteome</keyword>
<evidence type="ECO:0000313" key="4">
    <source>
        <dbReference type="EMBL" id="MSU90889.1"/>
    </source>
</evidence>
<comment type="caution">
    <text evidence="4">The sequence shown here is derived from an EMBL/GenBank/DDBJ whole genome shotgun (WGS) entry which is preliminary data.</text>
</comment>
<evidence type="ECO:0000313" key="5">
    <source>
        <dbReference type="Proteomes" id="UP000474957"/>
    </source>
</evidence>
<organism evidence="4 5">
    <name type="scientific">Halovulum marinum</name>
    <dbReference type="NCBI Taxonomy" id="2662447"/>
    <lineage>
        <taxon>Bacteria</taxon>
        <taxon>Pseudomonadati</taxon>
        <taxon>Pseudomonadota</taxon>
        <taxon>Alphaproteobacteria</taxon>
        <taxon>Rhodobacterales</taxon>
        <taxon>Paracoccaceae</taxon>
        <taxon>Halovulum</taxon>
    </lineage>
</organism>
<sequence>MLKSMALPTPSQKWPRRFSRTDPPSPRISISEHHASAPCRCVAIRKIRAMPILNLAASIAVSVLLVVLSLFLAGPAFDLPGLGPKGGLQAGTLPQFVVVTVIVLASLSAINDVLRWRGARRTGRATEPAIAPVRQVLLVGGGILVLLAAYVFAWRPLPFSLITFVFFTSVSAILAPPSVRTFRGYAVIALTGLLFSIGVWLLFTLVLKVPLR</sequence>
<evidence type="ECO:0000259" key="3">
    <source>
        <dbReference type="Pfam" id="PF07331"/>
    </source>
</evidence>
<dbReference type="InterPro" id="IPR009936">
    <property type="entry name" value="DUF1468"/>
</dbReference>
<protein>
    <recommendedName>
        <fullName evidence="3">DUF1468 domain-containing protein</fullName>
    </recommendedName>
</protein>
<proteinExistence type="predicted"/>
<feature type="transmembrane region" description="Helical" evidence="2">
    <location>
        <begin position="93"/>
        <end position="114"/>
    </location>
</feature>
<name>A0A6L5Z3L5_9RHOB</name>
<dbReference type="EMBL" id="WIND01000013">
    <property type="protein sequence ID" value="MSU90889.1"/>
    <property type="molecule type" value="Genomic_DNA"/>
</dbReference>
<evidence type="ECO:0000256" key="1">
    <source>
        <dbReference type="SAM" id="MobiDB-lite"/>
    </source>
</evidence>
<dbReference type="Proteomes" id="UP000474957">
    <property type="component" value="Unassembled WGS sequence"/>
</dbReference>
<feature type="transmembrane region" description="Helical" evidence="2">
    <location>
        <begin position="135"/>
        <end position="153"/>
    </location>
</feature>
<feature type="domain" description="DUF1468" evidence="3">
    <location>
        <begin position="60"/>
        <end position="211"/>
    </location>
</feature>
<keyword evidence="2" id="KW-0812">Transmembrane</keyword>
<gene>
    <name evidence="4" type="ORF">GE300_14910</name>
</gene>
<reference evidence="4 5" key="1">
    <citation type="submission" date="2019-10" db="EMBL/GenBank/DDBJ databases">
        <title>Cognatihalovulum marinum gen. nov. sp. nov., a new member of the family Rhodobacteraceae isolated from deep seawater of the Northwest Indian Ocean.</title>
        <authorList>
            <person name="Ruan C."/>
            <person name="Wang J."/>
            <person name="Zheng X."/>
            <person name="Song L."/>
            <person name="Zhu Y."/>
            <person name="Huang Y."/>
            <person name="Lu Z."/>
            <person name="Du W."/>
            <person name="Huang L."/>
            <person name="Dai X."/>
        </authorList>
    </citation>
    <scope>NUCLEOTIDE SEQUENCE [LARGE SCALE GENOMIC DNA]</scope>
    <source>
        <strain evidence="4 5">2CG4</strain>
    </source>
</reference>
<feature type="transmembrane region" description="Helical" evidence="2">
    <location>
        <begin position="159"/>
        <end position="175"/>
    </location>
</feature>
<feature type="region of interest" description="Disordered" evidence="1">
    <location>
        <begin position="1"/>
        <end position="31"/>
    </location>
</feature>
<accession>A0A6L5Z3L5</accession>
<keyword evidence="2" id="KW-0472">Membrane</keyword>
<keyword evidence="2" id="KW-1133">Transmembrane helix</keyword>
<dbReference type="Pfam" id="PF07331">
    <property type="entry name" value="TctB"/>
    <property type="match status" value="1"/>
</dbReference>
<evidence type="ECO:0000256" key="2">
    <source>
        <dbReference type="SAM" id="Phobius"/>
    </source>
</evidence>